<dbReference type="GO" id="GO:0004180">
    <property type="term" value="F:carboxypeptidase activity"/>
    <property type="evidence" value="ECO:0007669"/>
    <property type="project" value="UniProtKB-KW"/>
</dbReference>
<comment type="subcellular location">
    <subcellularLocation>
        <location evidence="1">Cell outer membrane</location>
    </subcellularLocation>
</comment>
<keyword evidence="6" id="KW-0378">Hydrolase</keyword>
<keyword evidence="6" id="KW-0645">Protease</keyword>
<dbReference type="SUPFAM" id="SSF56935">
    <property type="entry name" value="Porins"/>
    <property type="match status" value="1"/>
</dbReference>
<feature type="domain" description="TonB-dependent transporter Oar-like beta-barrel" evidence="5">
    <location>
        <begin position="337"/>
        <end position="861"/>
    </location>
</feature>
<organism evidence="6 7">
    <name type="scientific">Terriglobus roseus</name>
    <dbReference type="NCBI Taxonomy" id="392734"/>
    <lineage>
        <taxon>Bacteria</taxon>
        <taxon>Pseudomonadati</taxon>
        <taxon>Acidobacteriota</taxon>
        <taxon>Terriglobia</taxon>
        <taxon>Terriglobales</taxon>
        <taxon>Acidobacteriaceae</taxon>
        <taxon>Terriglobus</taxon>
    </lineage>
</organism>
<dbReference type="OrthoDB" id="97893at2"/>
<evidence type="ECO:0000259" key="5">
    <source>
        <dbReference type="Pfam" id="PF25183"/>
    </source>
</evidence>
<dbReference type="AlphaFoldDB" id="A0A1G7GR09"/>
<evidence type="ECO:0000256" key="1">
    <source>
        <dbReference type="ARBA" id="ARBA00004442"/>
    </source>
</evidence>
<keyword evidence="3" id="KW-0998">Cell outer membrane</keyword>
<evidence type="ECO:0000313" key="6">
    <source>
        <dbReference type="EMBL" id="SDE90572.1"/>
    </source>
</evidence>
<keyword evidence="4" id="KW-0732">Signal</keyword>
<evidence type="ECO:0000256" key="3">
    <source>
        <dbReference type="ARBA" id="ARBA00023237"/>
    </source>
</evidence>
<dbReference type="InterPro" id="IPR057601">
    <property type="entry name" value="Oar-like_b-barrel"/>
</dbReference>
<dbReference type="Proteomes" id="UP000182427">
    <property type="component" value="Chromosome I"/>
</dbReference>
<dbReference type="EMBL" id="LT629690">
    <property type="protein sequence ID" value="SDE90572.1"/>
    <property type="molecule type" value="Genomic_DNA"/>
</dbReference>
<accession>A0A1G7GR09</accession>
<sequence>MNLRNCGFMGLAILTGVTTNAMAQSQAIDGNIDGYVTSQDGAAIKRAHLRVTNINTGFVREADTDDHGYYSVQLLPPGAYTLMVSKADFSTAVRNNLVLTVGEAQRVDMQLAVGDVKTSVEVNSNPPVVEVERTTAYSNVYTERDARNIPLAARNPLEFYIFNPLLNSQQNSTGGSGTQTPSVAFAGLGTSQYNVDGVSNNLQGGARNVVISGEAVAEYQTLVNPTAEFGRSTGAFLNTISRSGTNDWHGSVYMFTKQKELASRPYLLAPTTATPGFRRYNYGATVAGPVVHDRAFFFLNYERWVQDSPAISTFGGAQQATVAQQLGLPLSEVTTWNNSFRAHTVTAKGDLVLNARNRLALRYNMYNDHESGSDSGAVTRHEAPGFNDEPQSGTAQLVTVFSPSVLNEFRFVYAFRPVQQPTLSPSNPAVNISGIGTFNGNANGNYWYRESGYQIVDNVTWNKGRHNIKVGFEILPVNFQDTTANLNGTFTFASLQQYLNTVQNVTNPATGKPYSYTQFTQATGSQVYDATVVQQGYFLQDDIRVNPRLKVNLGLRYEFFLRPGGNLNPAYPLTGHIPQQYDEIDPRLGVAWDPFGKGKTVIRAGYGIYHNFFSPQTYEGWERNNAITVKNITVLPTDPGAPAFTLGPVPNATVGTVATPNLNQFDPNLKDNMMQSWNLVGEKEVMPGYSLSLAYYGAHITHLVYGQLSNLKPTGQILSDGRIVYGGLASRIDPNIGAIRTVTSEGTWQNYNAFLVTFTKRLKNGLNLQAGYQRQKISVCLDRATPMADGSCYNRGRMSFDQPNRFTATAVWEPRANIENHALSYLLNGWGIANTTMIQNGLPYSALSGLDLNGDLNANDRSVGAVYDGFRMTPYVEIDFRVTRTFHVLDRGKVEIYGEGLNITDHANITAVNTAPSTASNPFGAPTTAAIPRQYQLGFRASF</sequence>
<gene>
    <name evidence="6" type="ORF">SAMN05444167_0773</name>
</gene>
<feature type="signal peptide" evidence="4">
    <location>
        <begin position="1"/>
        <end position="23"/>
    </location>
</feature>
<dbReference type="SUPFAM" id="SSF49464">
    <property type="entry name" value="Carboxypeptidase regulatory domain-like"/>
    <property type="match status" value="1"/>
</dbReference>
<protein>
    <submittedName>
        <fullName evidence="6">Carboxypeptidase regulatory-like domain-containing protein</fullName>
    </submittedName>
</protein>
<dbReference type="Gene3D" id="2.60.40.1120">
    <property type="entry name" value="Carboxypeptidase-like, regulatory domain"/>
    <property type="match status" value="1"/>
</dbReference>
<proteinExistence type="predicted"/>
<dbReference type="InterPro" id="IPR036942">
    <property type="entry name" value="Beta-barrel_TonB_sf"/>
</dbReference>
<evidence type="ECO:0000256" key="2">
    <source>
        <dbReference type="ARBA" id="ARBA00023136"/>
    </source>
</evidence>
<dbReference type="Pfam" id="PF13620">
    <property type="entry name" value="CarboxypepD_reg"/>
    <property type="match status" value="1"/>
</dbReference>
<keyword evidence="6" id="KW-0121">Carboxypeptidase</keyword>
<dbReference type="RefSeq" id="WP_083343988.1">
    <property type="nucleotide sequence ID" value="NZ_LT629690.1"/>
</dbReference>
<evidence type="ECO:0000313" key="7">
    <source>
        <dbReference type="Proteomes" id="UP000182427"/>
    </source>
</evidence>
<keyword evidence="2" id="KW-0472">Membrane</keyword>
<dbReference type="GO" id="GO:0009279">
    <property type="term" value="C:cell outer membrane"/>
    <property type="evidence" value="ECO:0007669"/>
    <property type="project" value="UniProtKB-SubCell"/>
</dbReference>
<feature type="chain" id="PRO_5009241189" evidence="4">
    <location>
        <begin position="24"/>
        <end position="943"/>
    </location>
</feature>
<dbReference type="Pfam" id="PF25183">
    <property type="entry name" value="OMP_b-brl_4"/>
    <property type="match status" value="2"/>
</dbReference>
<evidence type="ECO:0000256" key="4">
    <source>
        <dbReference type="SAM" id="SignalP"/>
    </source>
</evidence>
<dbReference type="Gene3D" id="2.40.170.20">
    <property type="entry name" value="TonB-dependent receptor, beta-barrel domain"/>
    <property type="match status" value="1"/>
</dbReference>
<keyword evidence="7" id="KW-1185">Reference proteome</keyword>
<dbReference type="InterPro" id="IPR008969">
    <property type="entry name" value="CarboxyPept-like_regulatory"/>
</dbReference>
<name>A0A1G7GR09_9BACT</name>
<reference evidence="6 7" key="1">
    <citation type="submission" date="2016-10" db="EMBL/GenBank/DDBJ databases">
        <authorList>
            <person name="de Groot N.N."/>
        </authorList>
    </citation>
    <scope>NUCLEOTIDE SEQUENCE [LARGE SCALE GENOMIC DNA]</scope>
    <source>
        <strain evidence="6 7">GAS232</strain>
    </source>
</reference>
<feature type="domain" description="TonB-dependent transporter Oar-like beta-barrel" evidence="5">
    <location>
        <begin position="241"/>
        <end position="313"/>
    </location>
</feature>